<protein>
    <submittedName>
        <fullName evidence="1">Uncharacterized protein</fullName>
    </submittedName>
</protein>
<dbReference type="Proteomes" id="UP001303160">
    <property type="component" value="Unassembled WGS sequence"/>
</dbReference>
<feature type="non-terminal residue" evidence="1">
    <location>
        <position position="1"/>
    </location>
</feature>
<reference evidence="1" key="2">
    <citation type="submission" date="2023-05" db="EMBL/GenBank/DDBJ databases">
        <authorList>
            <consortium name="Lawrence Berkeley National Laboratory"/>
            <person name="Steindorff A."/>
            <person name="Hensen N."/>
            <person name="Bonometti L."/>
            <person name="Westerberg I."/>
            <person name="Brannstrom I.O."/>
            <person name="Guillou S."/>
            <person name="Cros-Aarteil S."/>
            <person name="Calhoun S."/>
            <person name="Haridas S."/>
            <person name="Kuo A."/>
            <person name="Mondo S."/>
            <person name="Pangilinan J."/>
            <person name="Riley R."/>
            <person name="Labutti K."/>
            <person name="Andreopoulos B."/>
            <person name="Lipzen A."/>
            <person name="Chen C."/>
            <person name="Yanf M."/>
            <person name="Daum C."/>
            <person name="Ng V."/>
            <person name="Clum A."/>
            <person name="Ohm R."/>
            <person name="Martin F."/>
            <person name="Silar P."/>
            <person name="Natvig D."/>
            <person name="Lalanne C."/>
            <person name="Gautier V."/>
            <person name="Ament-Velasquez S.L."/>
            <person name="Kruys A."/>
            <person name="Hutchinson M.I."/>
            <person name="Powell A.J."/>
            <person name="Barry K."/>
            <person name="Miller A.N."/>
            <person name="Grigoriev I.V."/>
            <person name="Debuchy R."/>
            <person name="Gladieux P."/>
            <person name="Thoren M.H."/>
            <person name="Johannesson H."/>
        </authorList>
    </citation>
    <scope>NUCLEOTIDE SEQUENCE</scope>
    <source>
        <strain evidence="1">CBS 315.58</strain>
    </source>
</reference>
<reference evidence="1" key="1">
    <citation type="journal article" date="2023" name="Mol. Phylogenet. Evol.">
        <title>Genome-scale phylogeny and comparative genomics of the fungal order Sordariales.</title>
        <authorList>
            <person name="Hensen N."/>
            <person name="Bonometti L."/>
            <person name="Westerberg I."/>
            <person name="Brannstrom I.O."/>
            <person name="Guillou S."/>
            <person name="Cros-Aarteil S."/>
            <person name="Calhoun S."/>
            <person name="Haridas S."/>
            <person name="Kuo A."/>
            <person name="Mondo S."/>
            <person name="Pangilinan J."/>
            <person name="Riley R."/>
            <person name="LaButti K."/>
            <person name="Andreopoulos B."/>
            <person name="Lipzen A."/>
            <person name="Chen C."/>
            <person name="Yan M."/>
            <person name="Daum C."/>
            <person name="Ng V."/>
            <person name="Clum A."/>
            <person name="Steindorff A."/>
            <person name="Ohm R.A."/>
            <person name="Martin F."/>
            <person name="Silar P."/>
            <person name="Natvig D.O."/>
            <person name="Lalanne C."/>
            <person name="Gautier V."/>
            <person name="Ament-Velasquez S.L."/>
            <person name="Kruys A."/>
            <person name="Hutchinson M.I."/>
            <person name="Powell A.J."/>
            <person name="Barry K."/>
            <person name="Miller A.N."/>
            <person name="Grigoriev I.V."/>
            <person name="Debuchy R."/>
            <person name="Gladieux P."/>
            <person name="Hiltunen Thoren M."/>
            <person name="Johannesson H."/>
        </authorList>
    </citation>
    <scope>NUCLEOTIDE SEQUENCE</scope>
    <source>
        <strain evidence="1">CBS 315.58</strain>
    </source>
</reference>
<name>A0AAN6XRL1_9PEZI</name>
<proteinExistence type="predicted"/>
<evidence type="ECO:0000313" key="2">
    <source>
        <dbReference type="Proteomes" id="UP001303160"/>
    </source>
</evidence>
<dbReference type="EMBL" id="MU863890">
    <property type="protein sequence ID" value="KAK4203312.1"/>
    <property type="molecule type" value="Genomic_DNA"/>
</dbReference>
<accession>A0AAN6XRL1</accession>
<feature type="non-terminal residue" evidence="1">
    <location>
        <position position="157"/>
    </location>
</feature>
<comment type="caution">
    <text evidence="1">The sequence shown here is derived from an EMBL/GenBank/DDBJ whole genome shotgun (WGS) entry which is preliminary data.</text>
</comment>
<sequence>APADKAEHFAALTRQANGSLVRITKMVFAGESSLYTKFAALESMRKILHALASAFLWCRAGANPAASIMSQHMSACLGSAEMNKVFATLATWQMDEMIFQDNGAWLEDLGVLAEIPEVGIVWGEVKRIWQVLCARKGVVLQEKEAEQARERELMKIK</sequence>
<keyword evidence="2" id="KW-1185">Reference proteome</keyword>
<gene>
    <name evidence="1" type="ORF">QBC40DRAFT_135819</name>
</gene>
<evidence type="ECO:0000313" key="1">
    <source>
        <dbReference type="EMBL" id="KAK4203312.1"/>
    </source>
</evidence>
<organism evidence="1 2">
    <name type="scientific">Triangularia verruculosa</name>
    <dbReference type="NCBI Taxonomy" id="2587418"/>
    <lineage>
        <taxon>Eukaryota</taxon>
        <taxon>Fungi</taxon>
        <taxon>Dikarya</taxon>
        <taxon>Ascomycota</taxon>
        <taxon>Pezizomycotina</taxon>
        <taxon>Sordariomycetes</taxon>
        <taxon>Sordariomycetidae</taxon>
        <taxon>Sordariales</taxon>
        <taxon>Podosporaceae</taxon>
        <taxon>Triangularia</taxon>
    </lineage>
</organism>
<dbReference type="AlphaFoldDB" id="A0AAN6XRL1"/>